<evidence type="ECO:0000256" key="6">
    <source>
        <dbReference type="ARBA" id="ARBA00022692"/>
    </source>
</evidence>
<keyword evidence="10 13" id="KW-0333">Golgi apparatus</keyword>
<dbReference type="EMBL" id="CAXKWB010063684">
    <property type="protein sequence ID" value="CAL4186900.1"/>
    <property type="molecule type" value="Genomic_DNA"/>
</dbReference>
<keyword evidence="8 13" id="KW-0735">Signal-anchor</keyword>
<dbReference type="SUPFAM" id="SSF53448">
    <property type="entry name" value="Nucleotide-diphospho-sugar transferases"/>
    <property type="match status" value="1"/>
</dbReference>
<evidence type="ECO:0000256" key="9">
    <source>
        <dbReference type="ARBA" id="ARBA00022989"/>
    </source>
</evidence>
<dbReference type="PANTHER" id="PTHR46396">
    <property type="entry name" value="PROTEIN O-LINKED-MANNOSE BETA-1,2-N-ACETYLGLUCOSAMINYLTRANSFERASE 1"/>
    <property type="match status" value="1"/>
</dbReference>
<keyword evidence="7 13" id="KW-0479">Metal-binding</keyword>
<dbReference type="PANTHER" id="PTHR46396:SF1">
    <property type="entry name" value="PROTEIN O-LINKED-MANNOSE BETA-1,2-N-ACETYLGLUCOSAMINYLTRANSFERASE 1"/>
    <property type="match status" value="1"/>
</dbReference>
<proteinExistence type="inferred from homology"/>
<evidence type="ECO:0000256" key="3">
    <source>
        <dbReference type="ARBA" id="ARBA00006492"/>
    </source>
</evidence>
<sequence length="273" mass="32397">SAWNDLGSMHVARHPRRLYRIESHAGCGFMITRDFFYEVLPLWPSPTKDHDWDVWMRLSKIRGGRECIVPDVSRTFHFAQAGTHVQPLMQQAQFAGHIVTTNHRIKLDNVERMTLSEYEEDLVNLLQSPNIHYVNTSIHPCHKEFIPRNYTKGPVVIFIKMGSGQQYMGWRKIASQCLGLWHIDTRSHHRGLFRFSFYETEVFIIGFRFSEYSYLKPNWILEIPEAAEESIHTIEKLTLFNRMRFRHPEMEQYYQYYLLQMPTPTPVLHIRGQ</sequence>
<evidence type="ECO:0000256" key="5">
    <source>
        <dbReference type="ARBA" id="ARBA00022679"/>
    </source>
</evidence>
<keyword evidence="4 13" id="KW-0328">Glycosyltransferase</keyword>
<dbReference type="Gene3D" id="3.90.550.10">
    <property type="entry name" value="Spore Coat Polysaccharide Biosynthesis Protein SpsA, Chain A"/>
    <property type="match status" value="1"/>
</dbReference>
<dbReference type="EC" id="2.4.1.101" evidence="13"/>
<dbReference type="Pfam" id="PF03071">
    <property type="entry name" value="GNT-I"/>
    <property type="match status" value="1"/>
</dbReference>
<dbReference type="GO" id="GO:0030145">
    <property type="term" value="F:manganese ion binding"/>
    <property type="evidence" value="ECO:0007669"/>
    <property type="project" value="UniProtKB-UniRule"/>
</dbReference>
<evidence type="ECO:0000256" key="2">
    <source>
        <dbReference type="ARBA" id="ARBA00004922"/>
    </source>
</evidence>
<evidence type="ECO:0000256" key="4">
    <source>
        <dbReference type="ARBA" id="ARBA00022676"/>
    </source>
</evidence>
<keyword evidence="12 13" id="KW-0464">Manganese</keyword>
<comment type="function">
    <text evidence="13">Initiates complex N-linked carbohydrate formation. Essential for the conversion of high-mannose to hybrid and complex N-glycans.</text>
</comment>
<dbReference type="InterPro" id="IPR029044">
    <property type="entry name" value="Nucleotide-diphossugar_trans"/>
</dbReference>
<keyword evidence="6" id="KW-0812">Transmembrane</keyword>
<dbReference type="GO" id="GO:0000139">
    <property type="term" value="C:Golgi membrane"/>
    <property type="evidence" value="ECO:0007669"/>
    <property type="project" value="UniProtKB-SubCell"/>
</dbReference>
<dbReference type="Proteomes" id="UP001497623">
    <property type="component" value="Unassembled WGS sequence"/>
</dbReference>
<comment type="pathway">
    <text evidence="2 13">Protein modification; protein glycosylation.</text>
</comment>
<evidence type="ECO:0000256" key="12">
    <source>
        <dbReference type="ARBA" id="ARBA00023211"/>
    </source>
</evidence>
<protein>
    <recommendedName>
        <fullName evidence="13">Alpha-1,3-mannosyl-glycoprotein 2-beta-N-acetylglucosaminyltransferase</fullName>
        <shortName evidence="13">GNT-I</shortName>
        <shortName evidence="13">GlcNAc-T I</shortName>
        <ecNumber evidence="13">2.4.1.101</ecNumber>
    </recommendedName>
    <alternativeName>
        <fullName evidence="13">N-glycosyl-oligosaccharide-glycoprotein N-acetylglucosaminyltransferase I</fullName>
    </alternativeName>
</protein>
<evidence type="ECO:0000256" key="1">
    <source>
        <dbReference type="ARBA" id="ARBA00004323"/>
    </source>
</evidence>
<keyword evidence="9" id="KW-1133">Transmembrane helix</keyword>
<dbReference type="GO" id="GO:0003827">
    <property type="term" value="F:alpha-1,3-mannosylglycoprotein 2-beta-N-acetylglucosaminyltransferase activity"/>
    <property type="evidence" value="ECO:0007669"/>
    <property type="project" value="UniProtKB-UniRule"/>
</dbReference>
<reference evidence="14 15" key="1">
    <citation type="submission" date="2024-05" db="EMBL/GenBank/DDBJ databases">
        <authorList>
            <person name="Wallberg A."/>
        </authorList>
    </citation>
    <scope>NUCLEOTIDE SEQUENCE [LARGE SCALE GENOMIC DNA]</scope>
</reference>
<comment type="catalytic activity">
    <reaction evidence="13">
        <text>N(4)-(alpha-D-Man-(1-&gt;3)-[alpha-D-Man-(1-&gt;3)-[alpha-D-Man-(1-&gt;6)]-alpha-D-Man-(1-&gt;6)]-beta-D-Man-(1-&gt;4)-beta-D-GlcNAc-(1-&gt;4)-beta-D-GlcNAc)-L-asparaginyl-[protein] (N-glucan mannose isomer 5A1,2) + UDP-N-acetyl-alpha-D-glucosamine = N(4)-{beta-D-GlcNAc-(1-&gt;2)-alpha-D-Man-(1-&gt;3)-[alpha-D-Man-(1-&gt;3)-[alpha-D-Man-(1-&gt;6)]-alpha-D-Man-(1-&gt;6)]-beta-D-Man-(1-&gt;4)-beta-D-GlcNAc-(1-&gt;4)-beta-D-GlcNAc}-L-asparaginyl-[protein] + UDP + H(+)</text>
        <dbReference type="Rhea" id="RHEA:11456"/>
        <dbReference type="Rhea" id="RHEA-COMP:14367"/>
        <dbReference type="Rhea" id="RHEA-COMP:14368"/>
        <dbReference type="ChEBI" id="CHEBI:15378"/>
        <dbReference type="ChEBI" id="CHEBI:57705"/>
        <dbReference type="ChEBI" id="CHEBI:58223"/>
        <dbReference type="ChEBI" id="CHEBI:59087"/>
        <dbReference type="ChEBI" id="CHEBI:60625"/>
        <dbReference type="EC" id="2.4.1.101"/>
    </reaction>
</comment>
<evidence type="ECO:0000256" key="11">
    <source>
        <dbReference type="ARBA" id="ARBA00023136"/>
    </source>
</evidence>
<comment type="caution">
    <text evidence="14">The sequence shown here is derived from an EMBL/GenBank/DDBJ whole genome shotgun (WGS) entry which is preliminary data.</text>
</comment>
<dbReference type="GO" id="GO:0016266">
    <property type="term" value="P:protein O-linked glycosylation via N-acetyl-galactosamine"/>
    <property type="evidence" value="ECO:0007669"/>
    <property type="project" value="TreeGrafter"/>
</dbReference>
<dbReference type="AlphaFoldDB" id="A0AAV2SGL2"/>
<dbReference type="InterPro" id="IPR052463">
    <property type="entry name" value="O-linked_mannose_GnT"/>
</dbReference>
<evidence type="ECO:0000313" key="15">
    <source>
        <dbReference type="Proteomes" id="UP001497623"/>
    </source>
</evidence>
<feature type="non-terminal residue" evidence="14">
    <location>
        <position position="1"/>
    </location>
</feature>
<comment type="similarity">
    <text evidence="3 13">Belongs to the glycosyltransferase 13 family.</text>
</comment>
<name>A0AAV2SGL2_MEGNR</name>
<evidence type="ECO:0000256" key="8">
    <source>
        <dbReference type="ARBA" id="ARBA00022968"/>
    </source>
</evidence>
<evidence type="ECO:0000313" key="14">
    <source>
        <dbReference type="EMBL" id="CAL4186900.1"/>
    </source>
</evidence>
<dbReference type="InterPro" id="IPR004139">
    <property type="entry name" value="Glyco_trans_13"/>
</dbReference>
<comment type="cofactor">
    <cofactor evidence="13">
        <name>Mn(2+)</name>
        <dbReference type="ChEBI" id="CHEBI:29035"/>
    </cofactor>
    <text evidence="13">The cofactor is mostly bound to the substrate.</text>
</comment>
<keyword evidence="11" id="KW-0472">Membrane</keyword>
<comment type="subcellular location">
    <subcellularLocation>
        <location evidence="1 13">Golgi apparatus membrane</location>
        <topology evidence="1 13">Single-pass type II membrane protein</topology>
    </subcellularLocation>
</comment>
<gene>
    <name evidence="14" type="ORF">MNOR_LOCUS36105</name>
</gene>
<evidence type="ECO:0000256" key="13">
    <source>
        <dbReference type="RuleBase" id="RU368119"/>
    </source>
</evidence>
<keyword evidence="15" id="KW-1185">Reference proteome</keyword>
<accession>A0AAV2SGL2</accession>
<keyword evidence="5" id="KW-0808">Transferase</keyword>
<evidence type="ECO:0000256" key="10">
    <source>
        <dbReference type="ARBA" id="ARBA00023034"/>
    </source>
</evidence>
<dbReference type="GO" id="GO:0047223">
    <property type="term" value="F:beta-1,3-galactosyl-O-glycosyl-glycoprotein beta-1,3-N-acetylglucosaminyltransferase activity"/>
    <property type="evidence" value="ECO:0007669"/>
    <property type="project" value="TreeGrafter"/>
</dbReference>
<organism evidence="14 15">
    <name type="scientific">Meganyctiphanes norvegica</name>
    <name type="common">Northern krill</name>
    <name type="synonym">Thysanopoda norvegica</name>
    <dbReference type="NCBI Taxonomy" id="48144"/>
    <lineage>
        <taxon>Eukaryota</taxon>
        <taxon>Metazoa</taxon>
        <taxon>Ecdysozoa</taxon>
        <taxon>Arthropoda</taxon>
        <taxon>Crustacea</taxon>
        <taxon>Multicrustacea</taxon>
        <taxon>Malacostraca</taxon>
        <taxon>Eumalacostraca</taxon>
        <taxon>Eucarida</taxon>
        <taxon>Euphausiacea</taxon>
        <taxon>Euphausiidae</taxon>
        <taxon>Meganyctiphanes</taxon>
    </lineage>
</organism>
<evidence type="ECO:0000256" key="7">
    <source>
        <dbReference type="ARBA" id="ARBA00022723"/>
    </source>
</evidence>